<organism evidence="2 3">
    <name type="scientific">Rhizodiscina lignyota</name>
    <dbReference type="NCBI Taxonomy" id="1504668"/>
    <lineage>
        <taxon>Eukaryota</taxon>
        <taxon>Fungi</taxon>
        <taxon>Dikarya</taxon>
        <taxon>Ascomycota</taxon>
        <taxon>Pezizomycotina</taxon>
        <taxon>Dothideomycetes</taxon>
        <taxon>Pleosporomycetidae</taxon>
        <taxon>Aulographales</taxon>
        <taxon>Rhizodiscinaceae</taxon>
        <taxon>Rhizodiscina</taxon>
    </lineage>
</organism>
<dbReference type="OrthoDB" id="3638982at2759"/>
<dbReference type="EMBL" id="ML978129">
    <property type="protein sequence ID" value="KAF2096920.1"/>
    <property type="molecule type" value="Genomic_DNA"/>
</dbReference>
<dbReference type="Proteomes" id="UP000799772">
    <property type="component" value="Unassembled WGS sequence"/>
</dbReference>
<evidence type="ECO:0000313" key="2">
    <source>
        <dbReference type="EMBL" id="KAF2096920.1"/>
    </source>
</evidence>
<feature type="chain" id="PRO_5040181419" description="Secreted protein" evidence="1">
    <location>
        <begin position="17"/>
        <end position="167"/>
    </location>
</feature>
<accession>A0A9P4I8E3</accession>
<sequence>MRVLSFALISLPFTAAFSPSFFPQKNAVTVNPLCPPAIKAGVASINADIQDQMNEQSALAKVKQLEQAHPPNEARIQEAISELLDDVNKGLRQVITSSRTLPKNNPAQSGLASKLTQGKMTEKMLVESLKGNFKEDSSTISTLATDFSNGIKKNMQNGIDVSAKTMS</sequence>
<name>A0A9P4I8E3_9PEZI</name>
<protein>
    <recommendedName>
        <fullName evidence="4">Secreted protein</fullName>
    </recommendedName>
</protein>
<evidence type="ECO:0000256" key="1">
    <source>
        <dbReference type="SAM" id="SignalP"/>
    </source>
</evidence>
<keyword evidence="1" id="KW-0732">Signal</keyword>
<reference evidence="2" key="1">
    <citation type="journal article" date="2020" name="Stud. Mycol.">
        <title>101 Dothideomycetes genomes: a test case for predicting lifestyles and emergence of pathogens.</title>
        <authorList>
            <person name="Haridas S."/>
            <person name="Albert R."/>
            <person name="Binder M."/>
            <person name="Bloem J."/>
            <person name="Labutti K."/>
            <person name="Salamov A."/>
            <person name="Andreopoulos B."/>
            <person name="Baker S."/>
            <person name="Barry K."/>
            <person name="Bills G."/>
            <person name="Bluhm B."/>
            <person name="Cannon C."/>
            <person name="Castanera R."/>
            <person name="Culley D."/>
            <person name="Daum C."/>
            <person name="Ezra D."/>
            <person name="Gonzalez J."/>
            <person name="Henrissat B."/>
            <person name="Kuo A."/>
            <person name="Liang C."/>
            <person name="Lipzen A."/>
            <person name="Lutzoni F."/>
            <person name="Magnuson J."/>
            <person name="Mondo S."/>
            <person name="Nolan M."/>
            <person name="Ohm R."/>
            <person name="Pangilinan J."/>
            <person name="Park H.-J."/>
            <person name="Ramirez L."/>
            <person name="Alfaro M."/>
            <person name="Sun H."/>
            <person name="Tritt A."/>
            <person name="Yoshinaga Y."/>
            <person name="Zwiers L.-H."/>
            <person name="Turgeon B."/>
            <person name="Goodwin S."/>
            <person name="Spatafora J."/>
            <person name="Crous P."/>
            <person name="Grigoriev I."/>
        </authorList>
    </citation>
    <scope>NUCLEOTIDE SEQUENCE</scope>
    <source>
        <strain evidence="2">CBS 133067</strain>
    </source>
</reference>
<comment type="caution">
    <text evidence="2">The sequence shown here is derived from an EMBL/GenBank/DDBJ whole genome shotgun (WGS) entry which is preliminary data.</text>
</comment>
<gene>
    <name evidence="2" type="ORF">NA57DRAFT_78510</name>
</gene>
<proteinExistence type="predicted"/>
<keyword evidence="3" id="KW-1185">Reference proteome</keyword>
<evidence type="ECO:0008006" key="4">
    <source>
        <dbReference type="Google" id="ProtNLM"/>
    </source>
</evidence>
<feature type="signal peptide" evidence="1">
    <location>
        <begin position="1"/>
        <end position="16"/>
    </location>
</feature>
<dbReference type="AlphaFoldDB" id="A0A9P4I8E3"/>
<evidence type="ECO:0000313" key="3">
    <source>
        <dbReference type="Proteomes" id="UP000799772"/>
    </source>
</evidence>